<dbReference type="InterPro" id="IPR053967">
    <property type="entry name" value="LlgE_F_G-like_D1"/>
</dbReference>
<dbReference type="GO" id="GO:0005829">
    <property type="term" value="C:cytosol"/>
    <property type="evidence" value="ECO:0007669"/>
    <property type="project" value="TreeGrafter"/>
</dbReference>
<evidence type="ECO:0000256" key="1">
    <source>
        <dbReference type="ARBA" id="ARBA00004117"/>
    </source>
</evidence>
<dbReference type="RefSeq" id="WP_106336743.1">
    <property type="nucleotide sequence ID" value="NZ_PVZS01000009.1"/>
</dbReference>
<keyword evidence="3 4" id="KW-0975">Bacterial flagellum</keyword>
<sequence>MSLFGAMTSSVTGLRAQSYALENISDNIANSQTTGYKRVDTSFQDMVPDFPVAQQVGGSVMAKSRGTTTLSGSYSTTGVATNMSLTGDSFFVVRNPTGSAGGTPTFSQEDLYTRRGDFSLDKDGYLVNGAGRYLLGTAIDPATGAASGTADVIKLSAGLVPAKPTTTIQFNGNLPSVPRTPAFNATVPGSDTYAAPSTGVTAAEENNFLNHTVAAGSVQIHDGVGTPTTVQLQWAKTGSNTWNLYYTNPNYDPTSTSSLKWIAAGQGTSLAAPPTTFKFSASGALTSPTTPTVALTDLKVDGATLNLDVSKGLTQYNDTSNAGSVNVRLLKQDGYAAGTVSDVSVTSDGQIVASYTNGVVTPLAKVAFAHFNAPNALKREDGSTFSQTMESGLPLSGLNGGAVSGGQLEGSNTDIAEEFSKMIVTQQAYSANTRVITTAQQMLQDTINIVR</sequence>
<dbReference type="Proteomes" id="UP000239772">
    <property type="component" value="Unassembled WGS sequence"/>
</dbReference>
<evidence type="ECO:0000313" key="8">
    <source>
        <dbReference type="EMBL" id="PSC05210.1"/>
    </source>
</evidence>
<evidence type="ECO:0000313" key="9">
    <source>
        <dbReference type="Proteomes" id="UP000239772"/>
    </source>
</evidence>
<keyword evidence="8" id="KW-0282">Flagellum</keyword>
<protein>
    <recommendedName>
        <fullName evidence="4">Flagellar hook protein FlgE</fullName>
    </recommendedName>
</protein>
<dbReference type="Pfam" id="PF00460">
    <property type="entry name" value="Flg_bb_rod"/>
    <property type="match status" value="1"/>
</dbReference>
<dbReference type="InterPro" id="IPR037925">
    <property type="entry name" value="FlgE/F/G-like"/>
</dbReference>
<feature type="domain" description="Flagellar basal body rod protein N-terminal" evidence="5">
    <location>
        <begin position="9"/>
        <end position="37"/>
    </location>
</feature>
<dbReference type="GO" id="GO:0009424">
    <property type="term" value="C:bacterial-type flagellum hook"/>
    <property type="evidence" value="ECO:0007669"/>
    <property type="project" value="TreeGrafter"/>
</dbReference>
<feature type="domain" description="Flagellar basal-body/hook protein C-terminal" evidence="6">
    <location>
        <begin position="406"/>
        <end position="449"/>
    </location>
</feature>
<dbReference type="PANTHER" id="PTHR30435">
    <property type="entry name" value="FLAGELLAR PROTEIN"/>
    <property type="match status" value="1"/>
</dbReference>
<dbReference type="GO" id="GO:0009425">
    <property type="term" value="C:bacterial-type flagellum basal body"/>
    <property type="evidence" value="ECO:0007669"/>
    <property type="project" value="UniProtKB-SubCell"/>
</dbReference>
<dbReference type="InterPro" id="IPR037058">
    <property type="entry name" value="Falgellar_hook_FlgE_sf"/>
</dbReference>
<keyword evidence="8" id="KW-0969">Cilium</keyword>
<dbReference type="Pfam" id="PF06429">
    <property type="entry name" value="Flg_bbr_C"/>
    <property type="match status" value="1"/>
</dbReference>
<evidence type="ECO:0000256" key="3">
    <source>
        <dbReference type="ARBA" id="ARBA00023143"/>
    </source>
</evidence>
<keyword evidence="8" id="KW-0966">Cell projection</keyword>
<evidence type="ECO:0000259" key="5">
    <source>
        <dbReference type="Pfam" id="PF00460"/>
    </source>
</evidence>
<dbReference type="OrthoDB" id="8372879at2"/>
<dbReference type="NCBIfam" id="TIGR03506">
    <property type="entry name" value="FlgEFG_subfam"/>
    <property type="match status" value="1"/>
</dbReference>
<evidence type="ECO:0000259" key="6">
    <source>
        <dbReference type="Pfam" id="PF06429"/>
    </source>
</evidence>
<name>A0A2T1HUE0_9HYPH</name>
<comment type="subcellular location">
    <subcellularLocation>
        <location evidence="1 4">Bacterial flagellum basal body</location>
    </subcellularLocation>
</comment>
<evidence type="ECO:0000256" key="4">
    <source>
        <dbReference type="RuleBase" id="RU362116"/>
    </source>
</evidence>
<reference evidence="9" key="1">
    <citation type="submission" date="2018-03" db="EMBL/GenBank/DDBJ databases">
        <authorList>
            <person name="Sun L."/>
            <person name="Liu H."/>
            <person name="Chen W."/>
            <person name="Huang K."/>
            <person name="Liu W."/>
            <person name="Gao X."/>
        </authorList>
    </citation>
    <scope>NUCLEOTIDE SEQUENCE [LARGE SCALE GENOMIC DNA]</scope>
    <source>
        <strain evidence="9">SH9</strain>
    </source>
</reference>
<evidence type="ECO:0000259" key="7">
    <source>
        <dbReference type="Pfam" id="PF22692"/>
    </source>
</evidence>
<dbReference type="InterPro" id="IPR001444">
    <property type="entry name" value="Flag_bb_rod_N"/>
</dbReference>
<dbReference type="EMBL" id="PVZS01000009">
    <property type="protein sequence ID" value="PSC05210.1"/>
    <property type="molecule type" value="Genomic_DNA"/>
</dbReference>
<keyword evidence="9" id="KW-1185">Reference proteome</keyword>
<dbReference type="Pfam" id="PF22692">
    <property type="entry name" value="LlgE_F_G_D1"/>
    <property type="match status" value="1"/>
</dbReference>
<dbReference type="InterPro" id="IPR010930">
    <property type="entry name" value="Flg_bb/hook_C_dom"/>
</dbReference>
<evidence type="ECO:0000256" key="2">
    <source>
        <dbReference type="ARBA" id="ARBA00009677"/>
    </source>
</evidence>
<comment type="caution">
    <text evidence="8">The sequence shown here is derived from an EMBL/GenBank/DDBJ whole genome shotgun (WGS) entry which is preliminary data.</text>
</comment>
<comment type="similarity">
    <text evidence="2 4">Belongs to the flagella basal body rod proteins family.</text>
</comment>
<dbReference type="Gene3D" id="2.60.98.20">
    <property type="entry name" value="Flagellar hook protein FlgE"/>
    <property type="match status" value="1"/>
</dbReference>
<dbReference type="GO" id="GO:0071978">
    <property type="term" value="P:bacterial-type flagellum-dependent swarming motility"/>
    <property type="evidence" value="ECO:0007669"/>
    <property type="project" value="TreeGrafter"/>
</dbReference>
<dbReference type="SUPFAM" id="SSF117143">
    <property type="entry name" value="Flagellar hook protein flgE"/>
    <property type="match status" value="1"/>
</dbReference>
<feature type="domain" description="Flagellar hook protein FlgE/F/G-like D1" evidence="7">
    <location>
        <begin position="86"/>
        <end position="138"/>
    </location>
</feature>
<dbReference type="PANTHER" id="PTHR30435:SF1">
    <property type="entry name" value="FLAGELLAR HOOK PROTEIN FLGE"/>
    <property type="match status" value="1"/>
</dbReference>
<gene>
    <name evidence="8" type="ORF">SLNSH_10390</name>
</gene>
<accession>A0A2T1HUE0</accession>
<organism evidence="8 9">
    <name type="scientific">Alsobacter soli</name>
    <dbReference type="NCBI Taxonomy" id="2109933"/>
    <lineage>
        <taxon>Bacteria</taxon>
        <taxon>Pseudomonadati</taxon>
        <taxon>Pseudomonadota</taxon>
        <taxon>Alphaproteobacteria</taxon>
        <taxon>Hyphomicrobiales</taxon>
        <taxon>Alsobacteraceae</taxon>
        <taxon>Alsobacter</taxon>
    </lineage>
</organism>
<comment type="function">
    <text evidence="4">A flexible structure which links the flagellar filament to the drive apparatus in the basal body.</text>
</comment>
<proteinExistence type="inferred from homology"/>
<dbReference type="InterPro" id="IPR020013">
    <property type="entry name" value="Flagellar_FlgE/F/G"/>
</dbReference>
<dbReference type="AlphaFoldDB" id="A0A2T1HUE0"/>